<feature type="domain" description="Phosphoadenosine phosphosulphate reductase" evidence="1">
    <location>
        <begin position="52"/>
        <end position="234"/>
    </location>
</feature>
<evidence type="ECO:0000313" key="3">
    <source>
        <dbReference type="Proteomes" id="UP001556637"/>
    </source>
</evidence>
<dbReference type="InterPro" id="IPR014729">
    <property type="entry name" value="Rossmann-like_a/b/a_fold"/>
</dbReference>
<reference evidence="2 3" key="1">
    <citation type="submission" date="2024-02" db="EMBL/GenBank/DDBJ databases">
        <title>New especies of Spiribacter isolated from saline water.</title>
        <authorList>
            <person name="Leon M.J."/>
            <person name="De La Haba R."/>
            <person name="Sanchez-Porro C."/>
            <person name="Ventosa A."/>
        </authorList>
    </citation>
    <scope>NUCLEOTIDE SEQUENCE [LARGE SCALE GENOMIC DNA]</scope>
    <source>
        <strain evidence="3">ag22IC4-189</strain>
    </source>
</reference>
<dbReference type="Proteomes" id="UP001556637">
    <property type="component" value="Unassembled WGS sequence"/>
</dbReference>
<gene>
    <name evidence="2" type="primary">dndC</name>
    <name evidence="2" type="ORF">V6X30_03105</name>
</gene>
<dbReference type="InterPro" id="IPR002500">
    <property type="entry name" value="PAPS_reduct_dom"/>
</dbReference>
<dbReference type="NCBIfam" id="TIGR03183">
    <property type="entry name" value="DNA_S_dndC"/>
    <property type="match status" value="1"/>
</dbReference>
<name>A0ABV3T809_9GAMM</name>
<dbReference type="InterPro" id="IPR050128">
    <property type="entry name" value="Sulfate_adenylyltrnsfr_sub2"/>
</dbReference>
<proteinExistence type="predicted"/>
<dbReference type="RefSeq" id="WP_367983181.1">
    <property type="nucleotide sequence ID" value="NZ_JBAKFF010000001.1"/>
</dbReference>
<dbReference type="SUPFAM" id="SSF52402">
    <property type="entry name" value="Adenine nucleotide alpha hydrolases-like"/>
    <property type="match status" value="1"/>
</dbReference>
<protein>
    <submittedName>
        <fullName evidence="2">DNA phosphorothioation system sulfurtransferase DndC</fullName>
    </submittedName>
</protein>
<accession>A0ABV3T809</accession>
<dbReference type="Pfam" id="PF01507">
    <property type="entry name" value="PAPS_reduct"/>
    <property type="match status" value="1"/>
</dbReference>
<dbReference type="PANTHER" id="PTHR43196:SF2">
    <property type="entry name" value="PHOSPHOADENOSINE PHOSPHOSULFATE REDUCTASE"/>
    <property type="match status" value="1"/>
</dbReference>
<dbReference type="InterPro" id="IPR017598">
    <property type="entry name" value="SulphurTrfase_DndC"/>
</dbReference>
<keyword evidence="3" id="KW-1185">Reference proteome</keyword>
<organism evidence="2 3">
    <name type="scientific">Spiribacter insolitus</name>
    <dbReference type="NCBI Taxonomy" id="3122417"/>
    <lineage>
        <taxon>Bacteria</taxon>
        <taxon>Pseudomonadati</taxon>
        <taxon>Pseudomonadota</taxon>
        <taxon>Gammaproteobacteria</taxon>
        <taxon>Chromatiales</taxon>
        <taxon>Ectothiorhodospiraceae</taxon>
        <taxon>Spiribacter</taxon>
    </lineage>
</organism>
<dbReference type="PANTHER" id="PTHR43196">
    <property type="entry name" value="SULFATE ADENYLYLTRANSFERASE SUBUNIT 2"/>
    <property type="match status" value="1"/>
</dbReference>
<dbReference type="NCBIfam" id="NF005316">
    <property type="entry name" value="PRK06850.1"/>
    <property type="match status" value="1"/>
</dbReference>
<dbReference type="Pfam" id="PF20306">
    <property type="entry name" value="Sp-DndD"/>
    <property type="match status" value="1"/>
</dbReference>
<evidence type="ECO:0000313" key="2">
    <source>
        <dbReference type="EMBL" id="MEX0430390.1"/>
    </source>
</evidence>
<dbReference type="EMBL" id="JBAKFF010000001">
    <property type="protein sequence ID" value="MEX0430390.1"/>
    <property type="molecule type" value="Genomic_DNA"/>
</dbReference>
<dbReference type="InterPro" id="IPR046882">
    <property type="entry name" value="Sp-DndD"/>
</dbReference>
<comment type="caution">
    <text evidence="2">The sequence shown here is derived from an EMBL/GenBank/DDBJ whole genome shotgun (WGS) entry which is preliminary data.</text>
</comment>
<dbReference type="Gene3D" id="3.40.50.620">
    <property type="entry name" value="HUPs"/>
    <property type="match status" value="1"/>
</dbReference>
<sequence>MPKPLSSEVIMSTEPVSALPRKTAFEAGLQTSIDALSEAIRGLYLSDDIPWVIGYSGGKDSTATLQVVWHAIAELPSEKRQKPIHVISTDTLVENPIVAMWVENSLRKVRTASEDQGMPIQAHRLTPDPSDSFWVNLIGRGYPAPRPKFRWCTSRLKINPSNRFINEVVESNGEAILVLGTRKAESAARAANMAKYEKGSTREMLSRHGDLDRSWVFTPIGEWTNDDVWQYLMQVKNPWGYRNKDLLGMYQGATEDGECPLVVDTSTPSCGDSRFGCYVCTLVEQDKSMEAMIQNDHEKEWMTPLMEFRNKYLDTKEDRQHRDFRKMNGSLMVHNGRLVHGPYKQYYRETLLKALLHSQQEVREAAHRGEAPEMVKDFESISLAELEEIRRIWVVEKHEIEDRLPSLYEEATGEPYAGRNLGEGSAFSTEALALLKEVCTEHEDPEGLRFELIRELLHIEERHRTMARRSGLFKALDKAMERGAFTTEAEAEAFALRRKEALDSAREQLAGSHPDYFSELVNEMP</sequence>
<evidence type="ECO:0000259" key="1">
    <source>
        <dbReference type="Pfam" id="PF01507"/>
    </source>
</evidence>